<name>A0A1I8ITR4_9PLAT</name>
<keyword evidence="2" id="KW-1133">Transmembrane helix</keyword>
<keyword evidence="2" id="KW-0812">Transmembrane</keyword>
<feature type="transmembrane region" description="Helical" evidence="2">
    <location>
        <begin position="449"/>
        <end position="469"/>
    </location>
</feature>
<feature type="region of interest" description="Disordered" evidence="1">
    <location>
        <begin position="112"/>
        <end position="138"/>
    </location>
</feature>
<evidence type="ECO:0000313" key="4">
    <source>
        <dbReference type="WBParaSite" id="maker-uti_cns_0016487-snap-gene-0.5-mRNA-1"/>
    </source>
</evidence>
<evidence type="ECO:0000256" key="2">
    <source>
        <dbReference type="SAM" id="Phobius"/>
    </source>
</evidence>
<evidence type="ECO:0000313" key="3">
    <source>
        <dbReference type="Proteomes" id="UP000095280"/>
    </source>
</evidence>
<dbReference type="AlphaFoldDB" id="A0A1I8ITR4"/>
<reference evidence="4" key="1">
    <citation type="submission" date="2016-11" db="UniProtKB">
        <authorList>
            <consortium name="WormBaseParasite"/>
        </authorList>
    </citation>
    <scope>IDENTIFICATION</scope>
</reference>
<dbReference type="WBParaSite" id="maker-uti_cns_0016487-snap-gene-0.5-mRNA-1">
    <property type="protein sequence ID" value="maker-uti_cns_0016487-snap-gene-0.5-mRNA-1"/>
    <property type="gene ID" value="maker-uti_cns_0016487-snap-gene-0.5"/>
</dbReference>
<evidence type="ECO:0000256" key="1">
    <source>
        <dbReference type="SAM" id="MobiDB-lite"/>
    </source>
</evidence>
<accession>A0A1I8ITR4</accession>
<feature type="region of interest" description="Disordered" evidence="1">
    <location>
        <begin position="1"/>
        <end position="42"/>
    </location>
</feature>
<feature type="transmembrane region" description="Helical" evidence="2">
    <location>
        <begin position="407"/>
        <end position="428"/>
    </location>
</feature>
<keyword evidence="2" id="KW-0472">Membrane</keyword>
<feature type="compositionally biased region" description="Low complexity" evidence="1">
    <location>
        <begin position="116"/>
        <end position="131"/>
    </location>
</feature>
<proteinExistence type="predicted"/>
<dbReference type="Proteomes" id="UP000095280">
    <property type="component" value="Unplaced"/>
</dbReference>
<keyword evidence="3" id="KW-1185">Reference proteome</keyword>
<sequence>MMSEQQLHSLADGEESQQEGTTPPIDEGNAPQQENRHTVSKRTLTWKANCAAQSMGAALPHAKAAQEAAAKAVENAETDQSATADGLKAVTKSIQDALGGAGGNCSSTNGRGFWQGGASRSEAAASEQGGASRRGRGFWAGRASRPEAKAELAKLTESAAKDLVRALEGTEAVAKTASDTIETPERLALAHTASKLVLSCAKAAAEIAAESKRLSETLASPQADQLEEIEENKINRINDALNGLQLQQNRPPQVPKPLTNGPNLALNCQFVNGRDNLFSVAAEHGLLKFKAEAIKAAAAAAKELVTASVETVKLATEASIAAGGSDANACKSAVSVASYCARHTVSAAWLLAEAFKSAASDDPDETVAAWAANHAKTAVDEIRKLQAEFQQNGSSPVRLTLDSRCKLVGFVVFFVIVMLAFVVEVRAYHEYQKYENEHQTGKRRRKICLGCRVSRLLFVTLAVISILLLECWVLKSGRARLAYVGAVRISNVPASISAPVKLCNLPSALFASAFLLFLLIY</sequence>
<protein>
    <submittedName>
        <fullName evidence="4">I/LWEQ domain-containing protein</fullName>
    </submittedName>
</protein>
<organism evidence="3 4">
    <name type="scientific">Macrostomum lignano</name>
    <dbReference type="NCBI Taxonomy" id="282301"/>
    <lineage>
        <taxon>Eukaryota</taxon>
        <taxon>Metazoa</taxon>
        <taxon>Spiralia</taxon>
        <taxon>Lophotrochozoa</taxon>
        <taxon>Platyhelminthes</taxon>
        <taxon>Rhabditophora</taxon>
        <taxon>Macrostomorpha</taxon>
        <taxon>Macrostomida</taxon>
        <taxon>Macrostomidae</taxon>
        <taxon>Macrostomum</taxon>
    </lineage>
</organism>
<feature type="transmembrane region" description="Helical" evidence="2">
    <location>
        <begin position="498"/>
        <end position="520"/>
    </location>
</feature>